<feature type="binding site" evidence="9">
    <location>
        <begin position="39"/>
        <end position="45"/>
    </location>
    <ligand>
        <name>NAD(+)</name>
        <dbReference type="ChEBI" id="CHEBI:57540"/>
    </ligand>
</feature>
<dbReference type="Proteomes" id="UP000663860">
    <property type="component" value="Unassembled WGS sequence"/>
</dbReference>
<comment type="catalytic activity">
    <reaction evidence="6 11">
        <text>(S)-malate + NAD(+) = oxaloacetate + NADH + H(+)</text>
        <dbReference type="Rhea" id="RHEA:21432"/>
        <dbReference type="ChEBI" id="CHEBI:15378"/>
        <dbReference type="ChEBI" id="CHEBI:15589"/>
        <dbReference type="ChEBI" id="CHEBI:16452"/>
        <dbReference type="ChEBI" id="CHEBI:57540"/>
        <dbReference type="ChEBI" id="CHEBI:57945"/>
        <dbReference type="EC" id="1.1.1.37"/>
    </reaction>
</comment>
<evidence type="ECO:0000256" key="3">
    <source>
        <dbReference type="ARBA" id="ARBA00022532"/>
    </source>
</evidence>
<feature type="binding site" evidence="9">
    <location>
        <begin position="148"/>
        <end position="150"/>
    </location>
    <ligand>
        <name>NAD(+)</name>
        <dbReference type="ChEBI" id="CHEBI:57540"/>
    </ligand>
</feature>
<evidence type="ECO:0000313" key="17">
    <source>
        <dbReference type="EMBL" id="CAF3707029.1"/>
    </source>
</evidence>
<name>A0A813P8G0_9BILA</name>
<dbReference type="EC" id="1.1.1.37" evidence="11"/>
<dbReference type="Pfam" id="PF00056">
    <property type="entry name" value="Ldh_1_N"/>
    <property type="match status" value="1"/>
</dbReference>
<dbReference type="Proteomes" id="UP000663868">
    <property type="component" value="Unassembled WGS sequence"/>
</dbReference>
<feature type="binding site" evidence="9">
    <location>
        <position position="65"/>
    </location>
    <ligand>
        <name>NAD(+)</name>
        <dbReference type="ChEBI" id="CHEBI:57540"/>
    </ligand>
</feature>
<dbReference type="Pfam" id="PF02866">
    <property type="entry name" value="Ldh_1_C"/>
    <property type="match status" value="1"/>
</dbReference>
<evidence type="ECO:0000313" key="14">
    <source>
        <dbReference type="EMBL" id="CAF0747429.1"/>
    </source>
</evidence>
<dbReference type="InterPro" id="IPR015955">
    <property type="entry name" value="Lactate_DH/Glyco_Ohase_4_C"/>
</dbReference>
<protein>
    <recommendedName>
        <fullName evidence="11">Malate dehydrogenase</fullName>
        <ecNumber evidence="11">1.1.1.37</ecNumber>
    </recommendedName>
</protein>
<dbReference type="EMBL" id="CAJNOI010000005">
    <property type="protein sequence ID" value="CAF0747429.1"/>
    <property type="molecule type" value="Genomic_DNA"/>
</dbReference>
<evidence type="ECO:0000256" key="7">
    <source>
        <dbReference type="PIRSR" id="PIRSR000102-1"/>
    </source>
</evidence>
<evidence type="ECO:0000313" key="19">
    <source>
        <dbReference type="Proteomes" id="UP000663877"/>
    </source>
</evidence>
<evidence type="ECO:0000256" key="6">
    <source>
        <dbReference type="ARBA" id="ARBA00048313"/>
    </source>
</evidence>
<dbReference type="InterPro" id="IPR010097">
    <property type="entry name" value="Malate_DH_type1"/>
</dbReference>
<feature type="domain" description="Lactate/malate dehydrogenase N-terminal" evidence="12">
    <location>
        <begin position="34"/>
        <end position="176"/>
    </location>
</feature>
<feature type="binding site" evidence="8">
    <location>
        <position position="184"/>
    </location>
    <ligand>
        <name>substrate</name>
    </ligand>
</feature>
<comment type="caution">
    <text evidence="14">The sequence shown here is derived from an EMBL/GenBank/DDBJ whole genome shotgun (WGS) entry which is preliminary data.</text>
</comment>
<dbReference type="Proteomes" id="UP000663877">
    <property type="component" value="Unassembled WGS sequence"/>
</dbReference>
<feature type="binding site" evidence="9">
    <location>
        <position position="125"/>
    </location>
    <ligand>
        <name>NAD(+)</name>
        <dbReference type="ChEBI" id="CHEBI:57540"/>
    </ligand>
</feature>
<dbReference type="InterPro" id="IPR001236">
    <property type="entry name" value="Lactate/malate_DH_N"/>
</dbReference>
<dbReference type="AlphaFoldDB" id="A0A813P8G0"/>
<dbReference type="SUPFAM" id="SSF56327">
    <property type="entry name" value="LDH C-terminal domain-like"/>
    <property type="match status" value="1"/>
</dbReference>
<evidence type="ECO:0000256" key="2">
    <source>
        <dbReference type="ARBA" id="ARBA00011738"/>
    </source>
</evidence>
<organism evidence="14 19">
    <name type="scientific">Adineta steineri</name>
    <dbReference type="NCBI Taxonomy" id="433720"/>
    <lineage>
        <taxon>Eukaryota</taxon>
        <taxon>Metazoa</taxon>
        <taxon>Spiralia</taxon>
        <taxon>Gnathifera</taxon>
        <taxon>Rotifera</taxon>
        <taxon>Eurotatoria</taxon>
        <taxon>Bdelloidea</taxon>
        <taxon>Adinetida</taxon>
        <taxon>Adinetidae</taxon>
        <taxon>Adineta</taxon>
    </lineage>
</organism>
<evidence type="ECO:0000313" key="18">
    <source>
        <dbReference type="Proteomes" id="UP000663832"/>
    </source>
</evidence>
<evidence type="ECO:0000313" key="15">
    <source>
        <dbReference type="EMBL" id="CAF1239962.1"/>
    </source>
</evidence>
<dbReference type="InterPro" id="IPR001252">
    <property type="entry name" value="Malate_DH_AS"/>
</dbReference>
<dbReference type="PANTHER" id="PTHR11540">
    <property type="entry name" value="MALATE AND LACTATE DEHYDROGENASE"/>
    <property type="match status" value="1"/>
</dbReference>
<evidence type="ECO:0000256" key="1">
    <source>
        <dbReference type="ARBA" id="ARBA00008824"/>
    </source>
</evidence>
<comment type="similarity">
    <text evidence="1">Belongs to the LDH/MDH superfamily. MDH type 1 family.</text>
</comment>
<gene>
    <name evidence="14" type="ORF">BJG266_LOCUS2233</name>
    <name evidence="15" type="ORF">IZO911_LOCUS30737</name>
    <name evidence="17" type="ORF">KXQ929_LOCUS11459</name>
    <name evidence="16" type="ORF">QVE165_LOCUS43848</name>
</gene>
<feature type="binding site" evidence="9">
    <location>
        <position position="259"/>
    </location>
    <ligand>
        <name>NAD(+)</name>
        <dbReference type="ChEBI" id="CHEBI:57540"/>
    </ligand>
</feature>
<dbReference type="Gene3D" id="3.40.50.720">
    <property type="entry name" value="NAD(P)-binding Rossmann-like Domain"/>
    <property type="match status" value="1"/>
</dbReference>
<evidence type="ECO:0000259" key="13">
    <source>
        <dbReference type="Pfam" id="PF02866"/>
    </source>
</evidence>
<dbReference type="EMBL" id="CAJOBB010000565">
    <property type="protein sequence ID" value="CAF3707029.1"/>
    <property type="molecule type" value="Genomic_DNA"/>
</dbReference>
<dbReference type="GO" id="GO:0006108">
    <property type="term" value="P:malate metabolic process"/>
    <property type="evidence" value="ECO:0007669"/>
    <property type="project" value="InterPro"/>
</dbReference>
<dbReference type="PANTHER" id="PTHR11540:SF16">
    <property type="entry name" value="MALATE DEHYDROGENASE, MITOCHONDRIAL"/>
    <property type="match status" value="1"/>
</dbReference>
<dbReference type="GO" id="GO:0005739">
    <property type="term" value="C:mitochondrion"/>
    <property type="evidence" value="ECO:0007669"/>
    <property type="project" value="TreeGrafter"/>
</dbReference>
<dbReference type="Proteomes" id="UP000663832">
    <property type="component" value="Unassembled WGS sequence"/>
</dbReference>
<evidence type="ECO:0000256" key="8">
    <source>
        <dbReference type="PIRSR" id="PIRSR000102-2"/>
    </source>
</evidence>
<dbReference type="CDD" id="cd01337">
    <property type="entry name" value="MDH_glyoxysomal_mitochondrial"/>
    <property type="match status" value="1"/>
</dbReference>
<feature type="binding site" evidence="8">
    <location>
        <position position="118"/>
    </location>
    <ligand>
        <name>substrate</name>
    </ligand>
</feature>
<dbReference type="EMBL" id="CAJNOE010000486">
    <property type="protein sequence ID" value="CAF1239962.1"/>
    <property type="molecule type" value="Genomic_DNA"/>
</dbReference>
<feature type="active site" description="Proton acceptor" evidence="7">
    <location>
        <position position="208"/>
    </location>
</feature>
<dbReference type="PROSITE" id="PS00068">
    <property type="entry name" value="MDH"/>
    <property type="match status" value="1"/>
</dbReference>
<dbReference type="InterPro" id="IPR036291">
    <property type="entry name" value="NAD(P)-bd_dom_sf"/>
</dbReference>
<evidence type="ECO:0000256" key="10">
    <source>
        <dbReference type="RuleBase" id="RU003369"/>
    </source>
</evidence>
<accession>A0A813P8G0</accession>
<dbReference type="EMBL" id="CAJNOM010000572">
    <property type="protein sequence ID" value="CAF1506671.1"/>
    <property type="molecule type" value="Genomic_DNA"/>
</dbReference>
<dbReference type="NCBIfam" id="TIGR01772">
    <property type="entry name" value="MDH_euk_gproteo"/>
    <property type="match status" value="1"/>
</dbReference>
<keyword evidence="3 11" id="KW-0816">Tricarboxylic acid cycle</keyword>
<evidence type="ECO:0000256" key="9">
    <source>
        <dbReference type="PIRSR" id="PIRSR000102-3"/>
    </source>
</evidence>
<keyword evidence="4 10" id="KW-0560">Oxidoreductase</keyword>
<keyword evidence="5 9" id="KW-0520">NAD</keyword>
<dbReference type="OrthoDB" id="755699at2759"/>
<proteinExistence type="inferred from homology"/>
<evidence type="ECO:0000256" key="11">
    <source>
        <dbReference type="RuleBase" id="RU003405"/>
    </source>
</evidence>
<feature type="binding site" evidence="8">
    <location>
        <position position="112"/>
    </location>
    <ligand>
        <name>substrate</name>
    </ligand>
</feature>
<feature type="binding site" evidence="8">
    <location>
        <position position="150"/>
    </location>
    <ligand>
        <name>substrate</name>
    </ligand>
</feature>
<dbReference type="InterPro" id="IPR001557">
    <property type="entry name" value="L-lactate/malate_DH"/>
</dbReference>
<reference evidence="14" key="1">
    <citation type="submission" date="2021-02" db="EMBL/GenBank/DDBJ databases">
        <authorList>
            <person name="Nowell W R."/>
        </authorList>
    </citation>
    <scope>NUCLEOTIDE SEQUENCE</scope>
</reference>
<evidence type="ECO:0000256" key="5">
    <source>
        <dbReference type="ARBA" id="ARBA00023027"/>
    </source>
</evidence>
<dbReference type="FunFam" id="3.90.110.10:FF:000001">
    <property type="entry name" value="Malate dehydrogenase"/>
    <property type="match status" value="1"/>
</dbReference>
<evidence type="ECO:0000313" key="16">
    <source>
        <dbReference type="EMBL" id="CAF1506671.1"/>
    </source>
</evidence>
<feature type="domain" description="Lactate/malate dehydrogenase C-terminal" evidence="13">
    <location>
        <begin position="178"/>
        <end position="341"/>
    </location>
</feature>
<dbReference type="GO" id="GO:0030060">
    <property type="term" value="F:L-malate dehydrogenase (NAD+) activity"/>
    <property type="evidence" value="ECO:0007669"/>
    <property type="project" value="UniProtKB-EC"/>
</dbReference>
<evidence type="ECO:0000259" key="12">
    <source>
        <dbReference type="Pfam" id="PF00056"/>
    </source>
</evidence>
<comment type="subunit">
    <text evidence="2">Homodimer.</text>
</comment>
<dbReference type="SUPFAM" id="SSF51735">
    <property type="entry name" value="NAD(P)-binding Rossmann-fold domains"/>
    <property type="match status" value="1"/>
</dbReference>
<dbReference type="PIRSF" id="PIRSF000102">
    <property type="entry name" value="Lac_mal_DH"/>
    <property type="match status" value="1"/>
</dbReference>
<dbReference type="GO" id="GO:0006099">
    <property type="term" value="P:tricarboxylic acid cycle"/>
    <property type="evidence" value="ECO:0007669"/>
    <property type="project" value="UniProtKB-KW"/>
</dbReference>
<dbReference type="Gene3D" id="3.90.110.10">
    <property type="entry name" value="Lactate dehydrogenase/glycoside hydrolase, family 4, C-terminal"/>
    <property type="match status" value="1"/>
</dbReference>
<dbReference type="FunFam" id="3.40.50.720:FF:000013">
    <property type="entry name" value="Malate dehydrogenase"/>
    <property type="match status" value="1"/>
</dbReference>
<dbReference type="InterPro" id="IPR022383">
    <property type="entry name" value="Lactate/malate_DH_C"/>
</dbReference>
<sequence length="350" mass="36976">MNKTATLCTSLISSIAPKYIRYASTGSGVTHAKKVAVLGASGGIGQPLSLLLKLSPLISDLSLYDIQHTKGVGADLSHIETRSKVKAYVGKDELADALKGMDLVVIPAGVPRKPGMTRDDLFNTNATIVADLVSACAKNCPRAIIAIIANPVNSTVPIASEIMKAHNVYDEKKIVGVTTLDVVRAATFVAEAKGLDPTRVFVPVIGGHSGNTIIPLLSQVSPPVSFSQQELDSLTTRIQNAGTEVVDAKAGAGSATLSMAHAGARFSFSILEALNGKEGVVECGFIASQETEFKYFATPLLFSRNGVEKSMGVGKLSEYETKLIEKAKKELNGNIQNGIEFAKQYLAKSK</sequence>
<keyword evidence="18" id="KW-1185">Reference proteome</keyword>
<evidence type="ECO:0000256" key="4">
    <source>
        <dbReference type="ARBA" id="ARBA00023002"/>
    </source>
</evidence>